<dbReference type="STRING" id="338966.Ppro_0551"/>
<sequence length="132" mass="14939">MAWKRAGHECSSAPLPSMCNPDPVPAPSEITIYKARHRCFPSISITLSYRIILEFLLQDQEIIPVNVGDHDTCTETAPAKPGIGAFVERLLKTRRKQDETDFRKNARNSNHRPSGLERPETQTNCGSKKHQW</sequence>
<organism evidence="2 3">
    <name type="scientific">Pelobacter propionicus (strain DSM 2379 / NBRC 103807 / OttBd1)</name>
    <dbReference type="NCBI Taxonomy" id="338966"/>
    <lineage>
        <taxon>Bacteria</taxon>
        <taxon>Pseudomonadati</taxon>
        <taxon>Thermodesulfobacteriota</taxon>
        <taxon>Desulfuromonadia</taxon>
        <taxon>Desulfuromonadales</taxon>
        <taxon>Desulfuromonadaceae</taxon>
        <taxon>Pelobacter</taxon>
    </lineage>
</organism>
<accession>A1ALG2</accession>
<evidence type="ECO:0000313" key="3">
    <source>
        <dbReference type="Proteomes" id="UP000006732"/>
    </source>
</evidence>
<name>A1ALG2_PELPD</name>
<dbReference type="HOGENOM" id="CLU_1915065_0_0_7"/>
<proteinExistence type="predicted"/>
<reference evidence="2 3" key="1">
    <citation type="submission" date="2006-10" db="EMBL/GenBank/DDBJ databases">
        <title>Complete sequence of chromosome of Pelobacter propionicus DSM 2379.</title>
        <authorList>
            <consortium name="US DOE Joint Genome Institute"/>
            <person name="Copeland A."/>
            <person name="Lucas S."/>
            <person name="Lapidus A."/>
            <person name="Barry K."/>
            <person name="Detter J.C."/>
            <person name="Glavina del Rio T."/>
            <person name="Hammon N."/>
            <person name="Israni S."/>
            <person name="Dalin E."/>
            <person name="Tice H."/>
            <person name="Pitluck S."/>
            <person name="Saunders E."/>
            <person name="Brettin T."/>
            <person name="Bruce D."/>
            <person name="Han C."/>
            <person name="Tapia R."/>
            <person name="Schmutz J."/>
            <person name="Larimer F."/>
            <person name="Land M."/>
            <person name="Hauser L."/>
            <person name="Kyrpides N."/>
            <person name="Kim E."/>
            <person name="Lovley D."/>
            <person name="Richardson P."/>
        </authorList>
    </citation>
    <scope>NUCLEOTIDE SEQUENCE [LARGE SCALE GENOMIC DNA]</scope>
    <source>
        <strain evidence="3">DSM 2379 / NBRC 103807 / OttBd1</strain>
    </source>
</reference>
<gene>
    <name evidence="2" type="ordered locus">Ppro_0551</name>
</gene>
<evidence type="ECO:0000313" key="2">
    <source>
        <dbReference type="EMBL" id="ABK98182.1"/>
    </source>
</evidence>
<protein>
    <submittedName>
        <fullName evidence="2">Uncharacterized protein</fullName>
    </submittedName>
</protein>
<keyword evidence="3" id="KW-1185">Reference proteome</keyword>
<dbReference type="Proteomes" id="UP000006732">
    <property type="component" value="Chromosome"/>
</dbReference>
<evidence type="ECO:0000256" key="1">
    <source>
        <dbReference type="SAM" id="MobiDB-lite"/>
    </source>
</evidence>
<dbReference type="EMBL" id="CP000482">
    <property type="protein sequence ID" value="ABK98182.1"/>
    <property type="molecule type" value="Genomic_DNA"/>
</dbReference>
<dbReference type="KEGG" id="ppd:Ppro_0551"/>
<dbReference type="AlphaFoldDB" id="A1ALG2"/>
<feature type="region of interest" description="Disordered" evidence="1">
    <location>
        <begin position="94"/>
        <end position="132"/>
    </location>
</feature>